<dbReference type="Proteomes" id="UP000076722">
    <property type="component" value="Unassembled WGS sequence"/>
</dbReference>
<sequence>MPRIRLCSESDFIGAPYHPDFDSRSPHTLLFPINKLHRLCLMNKNSLPYLLLANDHFLVLICPYLDFTSLLNLSKTCTTIRHASKLSLQCMLNSEVSKCLPGAGAESFLHLLKDVDALLSGHMLAAFLSSKPWTAPSITVFTPSANRQRIVSYLTQVEDYASILYIDSSNARKRPLKIKLNPFVRSIQRFIPKANIPFRKVPFRSVEIIESSSRDAMLPMTAICCTHLMNAYTGDSLYSFYPRWTVLGITARQVQPKRDTRTITSNPRLASYLFDESHYLSKNSQTSLLIQFSLTAVITGHHT</sequence>
<dbReference type="EMBL" id="KV419419">
    <property type="protein sequence ID" value="KZS90823.1"/>
    <property type="molecule type" value="Genomic_DNA"/>
</dbReference>
<evidence type="ECO:0008006" key="3">
    <source>
        <dbReference type="Google" id="ProtNLM"/>
    </source>
</evidence>
<evidence type="ECO:0000313" key="2">
    <source>
        <dbReference type="Proteomes" id="UP000076722"/>
    </source>
</evidence>
<protein>
    <recommendedName>
        <fullName evidence="3">F-box domain-containing protein</fullName>
    </recommendedName>
</protein>
<evidence type="ECO:0000313" key="1">
    <source>
        <dbReference type="EMBL" id="KZS90823.1"/>
    </source>
</evidence>
<organism evidence="1 2">
    <name type="scientific">Sistotremastrum niveocremeum HHB9708</name>
    <dbReference type="NCBI Taxonomy" id="1314777"/>
    <lineage>
        <taxon>Eukaryota</taxon>
        <taxon>Fungi</taxon>
        <taxon>Dikarya</taxon>
        <taxon>Basidiomycota</taxon>
        <taxon>Agaricomycotina</taxon>
        <taxon>Agaricomycetes</taxon>
        <taxon>Sistotremastrales</taxon>
        <taxon>Sistotremastraceae</taxon>
        <taxon>Sertulicium</taxon>
        <taxon>Sertulicium niveocremeum</taxon>
    </lineage>
</organism>
<dbReference type="AlphaFoldDB" id="A0A164RRZ0"/>
<proteinExistence type="predicted"/>
<keyword evidence="2" id="KW-1185">Reference proteome</keyword>
<gene>
    <name evidence="1" type="ORF">SISNIDRAFT_488115</name>
</gene>
<name>A0A164RRZ0_9AGAM</name>
<accession>A0A164RRZ0</accession>
<reference evidence="1 2" key="1">
    <citation type="journal article" date="2016" name="Mol. Biol. Evol.">
        <title>Comparative Genomics of Early-Diverging Mushroom-Forming Fungi Provides Insights into the Origins of Lignocellulose Decay Capabilities.</title>
        <authorList>
            <person name="Nagy L.G."/>
            <person name="Riley R."/>
            <person name="Tritt A."/>
            <person name="Adam C."/>
            <person name="Daum C."/>
            <person name="Floudas D."/>
            <person name="Sun H."/>
            <person name="Yadav J.S."/>
            <person name="Pangilinan J."/>
            <person name="Larsson K.H."/>
            <person name="Matsuura K."/>
            <person name="Barry K."/>
            <person name="Labutti K."/>
            <person name="Kuo R."/>
            <person name="Ohm R.A."/>
            <person name="Bhattacharya S.S."/>
            <person name="Shirouzu T."/>
            <person name="Yoshinaga Y."/>
            <person name="Martin F.M."/>
            <person name="Grigoriev I.V."/>
            <person name="Hibbett D.S."/>
        </authorList>
    </citation>
    <scope>NUCLEOTIDE SEQUENCE [LARGE SCALE GENOMIC DNA]</scope>
    <source>
        <strain evidence="1 2">HHB9708</strain>
    </source>
</reference>